<dbReference type="Pfam" id="PF00320">
    <property type="entry name" value="GATA"/>
    <property type="match status" value="1"/>
</dbReference>
<dbReference type="GO" id="GO:0031647">
    <property type="term" value="P:regulation of protein stability"/>
    <property type="evidence" value="ECO:0007669"/>
    <property type="project" value="TreeGrafter"/>
</dbReference>
<evidence type="ECO:0000256" key="3">
    <source>
        <dbReference type="ARBA" id="ARBA00004123"/>
    </source>
</evidence>
<keyword evidence="11 12" id="KW-0539">Nucleus</keyword>
<dbReference type="PROSITE" id="PS50235">
    <property type="entry name" value="USP_3"/>
    <property type="match status" value="1"/>
</dbReference>
<evidence type="ECO:0000313" key="19">
    <source>
        <dbReference type="Proteomes" id="UP001054889"/>
    </source>
</evidence>
<dbReference type="Pfam" id="PF12436">
    <property type="entry name" value="USP7_ICP0_bdg"/>
    <property type="match status" value="1"/>
</dbReference>
<dbReference type="Pfam" id="PF00443">
    <property type="entry name" value="UCH"/>
    <property type="match status" value="1"/>
</dbReference>
<comment type="subcellular location">
    <subcellularLocation>
        <location evidence="3 12">Nucleus</location>
    </subcellularLocation>
</comment>
<dbReference type="FunFam" id="3.90.70.10:FF:000044">
    <property type="entry name" value="Ubiquitin carboxyl-terminal hydrolase 13"/>
    <property type="match status" value="1"/>
</dbReference>
<dbReference type="PROSITE" id="PS50144">
    <property type="entry name" value="MATH"/>
    <property type="match status" value="1"/>
</dbReference>
<dbReference type="InterPro" id="IPR038765">
    <property type="entry name" value="Papain-like_cys_pep_sf"/>
</dbReference>
<dbReference type="Gene3D" id="3.10.20.90">
    <property type="entry name" value="Phosphatidylinositol 3-kinase Catalytic Subunit, Chain A, domain 1"/>
    <property type="match status" value="2"/>
</dbReference>
<comment type="caution">
    <text evidence="18">The sequence shown here is derived from an EMBL/GenBank/DDBJ whole genome shotgun (WGS) entry which is preliminary data.</text>
</comment>
<evidence type="ECO:0000256" key="2">
    <source>
        <dbReference type="ARBA" id="ARBA00002206"/>
    </source>
</evidence>
<dbReference type="InterPro" id="IPR050164">
    <property type="entry name" value="Peptidase_C19"/>
</dbReference>
<dbReference type="GO" id="GO:0016579">
    <property type="term" value="P:protein deubiquitination"/>
    <property type="evidence" value="ECO:0007669"/>
    <property type="project" value="InterPro"/>
</dbReference>
<dbReference type="CDD" id="cd02659">
    <property type="entry name" value="peptidase_C19C"/>
    <property type="match status" value="1"/>
</dbReference>
<dbReference type="InterPro" id="IPR013088">
    <property type="entry name" value="Znf_NHR/GATA"/>
</dbReference>
<dbReference type="GO" id="GO:0005829">
    <property type="term" value="C:cytosol"/>
    <property type="evidence" value="ECO:0007669"/>
    <property type="project" value="TreeGrafter"/>
</dbReference>
<feature type="domain" description="CCT" evidence="16">
    <location>
        <begin position="1206"/>
        <end position="1249"/>
    </location>
</feature>
<dbReference type="PROSITE" id="PS00972">
    <property type="entry name" value="USP_1"/>
    <property type="match status" value="1"/>
</dbReference>
<dbReference type="GO" id="GO:0006508">
    <property type="term" value="P:proteolysis"/>
    <property type="evidence" value="ECO:0007669"/>
    <property type="project" value="UniProtKB-KW"/>
</dbReference>
<dbReference type="PANTHER" id="PTHR24006">
    <property type="entry name" value="UBIQUITIN CARBOXYL-TERMINAL HYDROLASE"/>
    <property type="match status" value="1"/>
</dbReference>
<dbReference type="PROSITE" id="PS51320">
    <property type="entry name" value="TIFY"/>
    <property type="match status" value="1"/>
</dbReference>
<evidence type="ECO:0000256" key="13">
    <source>
        <dbReference type="SAM" id="MobiDB-lite"/>
    </source>
</evidence>
<accession>A0AAV5D2I8</accession>
<dbReference type="FunFam" id="3.10.20.90:FF:000034">
    <property type="entry name" value="Ubiquitin carboxyl-terminal hydrolase 13"/>
    <property type="match status" value="1"/>
</dbReference>
<keyword evidence="9" id="KW-0378">Hydrolase</keyword>
<comment type="similarity">
    <text evidence="4">Belongs to the type IV zinc-finger family. Class C subfamily.</text>
</comment>
<keyword evidence="10" id="KW-0788">Thiol protease</keyword>
<dbReference type="Proteomes" id="UP001054889">
    <property type="component" value="Unassembled WGS sequence"/>
</dbReference>
<comment type="similarity">
    <text evidence="5">Belongs to the peptidase C19 family.</text>
</comment>
<organism evidence="18 19">
    <name type="scientific">Eleusine coracana subsp. coracana</name>
    <dbReference type="NCBI Taxonomy" id="191504"/>
    <lineage>
        <taxon>Eukaryota</taxon>
        <taxon>Viridiplantae</taxon>
        <taxon>Streptophyta</taxon>
        <taxon>Embryophyta</taxon>
        <taxon>Tracheophyta</taxon>
        <taxon>Spermatophyta</taxon>
        <taxon>Magnoliopsida</taxon>
        <taxon>Liliopsida</taxon>
        <taxon>Poales</taxon>
        <taxon>Poaceae</taxon>
        <taxon>PACMAD clade</taxon>
        <taxon>Chloridoideae</taxon>
        <taxon>Cynodonteae</taxon>
        <taxon>Eleusininae</taxon>
        <taxon>Eleusine</taxon>
    </lineage>
</organism>
<evidence type="ECO:0000256" key="10">
    <source>
        <dbReference type="ARBA" id="ARBA00022807"/>
    </source>
</evidence>
<dbReference type="Pfam" id="PF06203">
    <property type="entry name" value="CCT"/>
    <property type="match status" value="1"/>
</dbReference>
<keyword evidence="7" id="KW-0645">Protease</keyword>
<dbReference type="GO" id="GO:0043565">
    <property type="term" value="F:sequence-specific DNA binding"/>
    <property type="evidence" value="ECO:0007669"/>
    <property type="project" value="InterPro"/>
</dbReference>
<evidence type="ECO:0000256" key="8">
    <source>
        <dbReference type="ARBA" id="ARBA00022786"/>
    </source>
</evidence>
<reference evidence="18" key="1">
    <citation type="journal article" date="2018" name="DNA Res.">
        <title>Multiple hybrid de novo genome assembly of finger millet, an orphan allotetraploid crop.</title>
        <authorList>
            <person name="Hatakeyama M."/>
            <person name="Aluri S."/>
            <person name="Balachadran M.T."/>
            <person name="Sivarajan S.R."/>
            <person name="Patrignani A."/>
            <person name="Gruter S."/>
            <person name="Poveda L."/>
            <person name="Shimizu-Inatsugi R."/>
            <person name="Baeten J."/>
            <person name="Francoijs K.J."/>
            <person name="Nataraja K.N."/>
            <person name="Reddy Y.A.N."/>
            <person name="Phadnis S."/>
            <person name="Ravikumar R.L."/>
            <person name="Schlapbach R."/>
            <person name="Sreeman S.M."/>
            <person name="Shimizu K.K."/>
        </authorList>
    </citation>
    <scope>NUCLEOTIDE SEQUENCE</scope>
</reference>
<feature type="region of interest" description="Disordered" evidence="13">
    <location>
        <begin position="1070"/>
        <end position="1093"/>
    </location>
</feature>
<dbReference type="InterPro" id="IPR018200">
    <property type="entry name" value="USP_CS"/>
</dbReference>
<dbReference type="InterPro" id="IPR010402">
    <property type="entry name" value="CCT_domain"/>
</dbReference>
<sequence>MVTPAPTLEGLCPCAGSDPLSICSPRFQQEDEEMLVPHQEVATANADGAQPMEVVAQTETASTAEVASTAESQPAEDPQMSRFTWTIDNFTRFNGKKLYSDVFVIGGYKWRVLIFPKGNNVDQFSMYLDVADSANLPYGWSRYAQFSLAVVNQIQPKYSIRKDTQHQFNARESDWGFTSFMPLGELYDPSRGYLVNDTVVVEAEVAVRKMLDYWTYDSKKETGYVGLKNQGATCYMNSLLQTLYHIPYFRKAVYHMPTTENDMPSGSIPLALQSLFYKLQYSDSSVATKELTKSFGWDTYDSFMQHDVQELNRVLCEKLEDKMKGTVVEGTIEKLFEGHNINYIECINVDYKSSRKESFYDLQLDVKGCRDVYSSFDKYVEVERLEGDNKYHAENHGLQDARKGVLFLDLPPVLQLQLKRFEYDYMRDTMVKINDRYEFPLQLDLDRDDGKYLSPDADRSTRNLYTLHRYKFDDERVTKEDAKKALEEQYGGEEELPQINPGFNNAPFKFTKYSNAYMLVYIRESDKEKIMCTVDEKDIAEHLRIRLKKEQEEKEHKKKEKAEAHLYTIIKVARDEDLKEQIGKDIYFDLVDHEKVRSFRIQKQLPFNSFKVMSQNFTYVLFCWHFLMEEVAKEYGIPVQFQRFWLWAKRQNHTYRPNRPLTPHEETQSVGQLREVSNKAHNAELKLFLEVELGLDLRPLPPPEKSKEDILLFFKLYNPEKEELCFVGRLFVKALGKPLDILAKLNEMAGFSPNEEIELYEEIKFEPNVMCEVIDKKLTFRSSQVVHFRSLEKPKEDDFSLELSKLHTYDDVVERVARQLGLDDPAKIRLTSHNCYSQQPKPQAVKYRGVEHLLDMLIHYNQTSDILYYEVLDIPLPELQFLKTLKVAFHHATKDEVIIHSIRLPKNSTIADVITDLKTKVELSSPNADLRLLEVFYHKIYKIPEEEKNIGPNDRLIHVYHSMKDPTQNQIQNFGDPFLLLVREGETLAEVKKRIQSKLQVPDEEFSKWKFAFISMNRPDYLQDSDVVPARFQRRDVYGAWEQYLGLEHTDTAPKRAYTVNQLLPSRSTHLAMQQPPPPSSSSSSGAAAGGGGEVVENPFDDYDIVIPPDFLLELDHDDGDGCAYGSAVDDAQVGGGSSSCGAGEEEDDRLSLMYKGFSYVFDSVPPQKVVTILSLLNGFDIAPQSTRPQLTHLVQPIVVPQDFDRTAAVSRYREKRKTTLKFDVKADYSIRREIASRIARRRGKFISTDKKPDNSAAAASAQRHQTAETTTELAFCDNCKTSSEVTPMMRCGPNGCRTFCNACGLLWAKTRKIRDLTGHLTEATEAGDNNACKQDS</sequence>
<dbReference type="EC" id="3.4.19.12" evidence="6"/>
<evidence type="ECO:0000259" key="16">
    <source>
        <dbReference type="PROSITE" id="PS51017"/>
    </source>
</evidence>
<dbReference type="EMBL" id="BQKI01000011">
    <property type="protein sequence ID" value="GJN04563.1"/>
    <property type="molecule type" value="Genomic_DNA"/>
</dbReference>
<dbReference type="GO" id="GO:0010078">
    <property type="term" value="P:maintenance of root meristem identity"/>
    <property type="evidence" value="ECO:0007669"/>
    <property type="project" value="UniProtKB-ARBA"/>
</dbReference>
<dbReference type="InterPro" id="IPR010399">
    <property type="entry name" value="Tify_dom"/>
</dbReference>
<dbReference type="Pfam" id="PF22486">
    <property type="entry name" value="MATH_2"/>
    <property type="match status" value="1"/>
</dbReference>
<dbReference type="SMART" id="SM00401">
    <property type="entry name" value="ZnF_GATA"/>
    <property type="match status" value="1"/>
</dbReference>
<evidence type="ECO:0000259" key="15">
    <source>
        <dbReference type="PROSITE" id="PS50235"/>
    </source>
</evidence>
<feature type="domain" description="USP" evidence="15">
    <location>
        <begin position="225"/>
        <end position="524"/>
    </location>
</feature>
<evidence type="ECO:0000259" key="17">
    <source>
        <dbReference type="PROSITE" id="PS51320"/>
    </source>
</evidence>
<dbReference type="InterPro" id="IPR028889">
    <property type="entry name" value="USP"/>
</dbReference>
<dbReference type="GO" id="GO:0006355">
    <property type="term" value="P:regulation of DNA-templated transcription"/>
    <property type="evidence" value="ECO:0007669"/>
    <property type="project" value="InterPro"/>
</dbReference>
<evidence type="ECO:0000256" key="12">
    <source>
        <dbReference type="PROSITE-ProRule" id="PRU00357"/>
    </source>
</evidence>
<dbReference type="GO" id="GO:2000280">
    <property type="term" value="P:regulation of root development"/>
    <property type="evidence" value="ECO:0007669"/>
    <property type="project" value="UniProtKB-ARBA"/>
</dbReference>
<dbReference type="PROSITE" id="PS51017">
    <property type="entry name" value="CCT"/>
    <property type="match status" value="1"/>
</dbReference>
<comment type="catalytic activity">
    <reaction evidence="1">
        <text>Thiol-dependent hydrolysis of ester, thioester, amide, peptide and isopeptide bonds formed by the C-terminal Gly of ubiquitin (a 76-residue protein attached to proteins as an intracellular targeting signal).</text>
        <dbReference type="EC" id="3.4.19.12"/>
    </reaction>
</comment>
<evidence type="ECO:0000256" key="1">
    <source>
        <dbReference type="ARBA" id="ARBA00000707"/>
    </source>
</evidence>
<feature type="domain" description="Tify" evidence="17">
    <location>
        <begin position="1144"/>
        <end position="1179"/>
    </location>
</feature>
<dbReference type="InterPro" id="IPR001394">
    <property type="entry name" value="Peptidase_C19_UCH"/>
</dbReference>
<dbReference type="GO" id="GO:0005634">
    <property type="term" value="C:nucleus"/>
    <property type="evidence" value="ECO:0007669"/>
    <property type="project" value="UniProtKB-SubCell"/>
</dbReference>
<dbReference type="Gene3D" id="3.30.50.10">
    <property type="entry name" value="Erythroid Transcription Factor GATA-1, subunit A"/>
    <property type="match status" value="1"/>
</dbReference>
<dbReference type="SMART" id="SM00061">
    <property type="entry name" value="MATH"/>
    <property type="match status" value="1"/>
</dbReference>
<dbReference type="InterPro" id="IPR002083">
    <property type="entry name" value="MATH/TRAF_dom"/>
</dbReference>
<dbReference type="SUPFAM" id="SSF57716">
    <property type="entry name" value="Glucocorticoid receptor-like (DNA-binding domain)"/>
    <property type="match status" value="1"/>
</dbReference>
<dbReference type="FunFam" id="3.10.20.90:FF:000050">
    <property type="entry name" value="Ubiquitin carboxyl-terminal hydrolase 13"/>
    <property type="match status" value="1"/>
</dbReference>
<dbReference type="InterPro" id="IPR000679">
    <property type="entry name" value="Znf_GATA"/>
</dbReference>
<dbReference type="GO" id="GO:0008270">
    <property type="term" value="F:zinc ion binding"/>
    <property type="evidence" value="ECO:0007669"/>
    <property type="project" value="InterPro"/>
</dbReference>
<dbReference type="CDD" id="cd00202">
    <property type="entry name" value="ZnF_GATA"/>
    <property type="match status" value="1"/>
</dbReference>
<evidence type="ECO:0000256" key="7">
    <source>
        <dbReference type="ARBA" id="ARBA00022670"/>
    </source>
</evidence>
<name>A0AAV5D2I8_ELECO</name>
<dbReference type="PANTHER" id="PTHR24006:SF771">
    <property type="entry name" value="OS11G0573000 PROTEIN"/>
    <property type="match status" value="1"/>
</dbReference>
<feature type="domain" description="MATH" evidence="14">
    <location>
        <begin position="80"/>
        <end position="205"/>
    </location>
</feature>
<dbReference type="InterPro" id="IPR008974">
    <property type="entry name" value="TRAF-like"/>
</dbReference>
<keyword evidence="8" id="KW-0833">Ubl conjugation pathway</keyword>
<evidence type="ECO:0000256" key="9">
    <source>
        <dbReference type="ARBA" id="ARBA00022801"/>
    </source>
</evidence>
<evidence type="ECO:0000256" key="5">
    <source>
        <dbReference type="ARBA" id="ARBA00009085"/>
    </source>
</evidence>
<dbReference type="Gene3D" id="3.90.70.10">
    <property type="entry name" value="Cysteine proteinases"/>
    <property type="match status" value="1"/>
</dbReference>
<dbReference type="InterPro" id="IPR024729">
    <property type="entry name" value="USP7_ICP0-binding_dom"/>
</dbReference>
<proteinExistence type="inferred from homology"/>
<dbReference type="InterPro" id="IPR029346">
    <property type="entry name" value="USP_C"/>
</dbReference>
<evidence type="ECO:0000256" key="4">
    <source>
        <dbReference type="ARBA" id="ARBA00007722"/>
    </source>
</evidence>
<dbReference type="FunFam" id="2.60.210.10:FF:000005">
    <property type="entry name" value="Ubiquitin carboxyl-terminal hydrolase 13"/>
    <property type="match status" value="1"/>
</dbReference>
<reference evidence="18" key="2">
    <citation type="submission" date="2021-12" db="EMBL/GenBank/DDBJ databases">
        <title>Resequencing data analysis of finger millet.</title>
        <authorList>
            <person name="Hatakeyama M."/>
            <person name="Aluri S."/>
            <person name="Balachadran M.T."/>
            <person name="Sivarajan S.R."/>
            <person name="Poveda L."/>
            <person name="Shimizu-Inatsugi R."/>
            <person name="Schlapbach R."/>
            <person name="Sreeman S.M."/>
            <person name="Shimizu K.K."/>
        </authorList>
    </citation>
    <scope>NUCLEOTIDE SEQUENCE</scope>
</reference>
<keyword evidence="19" id="KW-1185">Reference proteome</keyword>
<dbReference type="SUPFAM" id="SSF49599">
    <property type="entry name" value="TRAF domain-like"/>
    <property type="match status" value="1"/>
</dbReference>
<dbReference type="CDD" id="cd00121">
    <property type="entry name" value="MATH"/>
    <property type="match status" value="1"/>
</dbReference>
<dbReference type="GO" id="GO:0004843">
    <property type="term" value="F:cysteine-type deubiquitinase activity"/>
    <property type="evidence" value="ECO:0007669"/>
    <property type="project" value="UniProtKB-EC"/>
</dbReference>
<dbReference type="SUPFAM" id="SSF54001">
    <property type="entry name" value="Cysteine proteinases"/>
    <property type="match status" value="1"/>
</dbReference>
<evidence type="ECO:0000256" key="6">
    <source>
        <dbReference type="ARBA" id="ARBA00012759"/>
    </source>
</evidence>
<dbReference type="Pfam" id="PF14533">
    <property type="entry name" value="USP7_C2"/>
    <property type="match status" value="1"/>
</dbReference>
<evidence type="ECO:0000259" key="14">
    <source>
        <dbReference type="PROSITE" id="PS50144"/>
    </source>
</evidence>
<gene>
    <name evidence="18" type="primary">ga22124</name>
    <name evidence="18" type="ORF">PR202_ga22124</name>
</gene>
<feature type="region of interest" description="Disordered" evidence="13">
    <location>
        <begin position="1246"/>
        <end position="1266"/>
    </location>
</feature>
<dbReference type="GO" id="GO:0009867">
    <property type="term" value="P:jasmonic acid mediated signaling pathway"/>
    <property type="evidence" value="ECO:0007669"/>
    <property type="project" value="UniProtKB-ARBA"/>
</dbReference>
<evidence type="ECO:0000256" key="11">
    <source>
        <dbReference type="ARBA" id="ARBA00023242"/>
    </source>
</evidence>
<protein>
    <recommendedName>
        <fullName evidence="6">ubiquitinyl hydrolase 1</fullName>
        <ecNumber evidence="6">3.4.19.12</ecNumber>
    </recommendedName>
</protein>
<comment type="function">
    <text evidence="2">Transcriptional activator that specifically binds 5'-GATA-3' or 5'-GAT-3' motifs within gene promoters.</text>
</comment>
<evidence type="ECO:0000313" key="18">
    <source>
        <dbReference type="EMBL" id="GJN04563.1"/>
    </source>
</evidence>
<dbReference type="Gene3D" id="2.60.210.10">
    <property type="entry name" value="Apoptosis, Tumor Necrosis Factor Receptor Associated Protein 2, Chain A"/>
    <property type="match status" value="1"/>
</dbReference>